<keyword evidence="5" id="KW-1185">Reference proteome</keyword>
<evidence type="ECO:0000256" key="1">
    <source>
        <dbReference type="PROSITE-ProRule" id="PRU00047"/>
    </source>
</evidence>
<evidence type="ECO:0000313" key="5">
    <source>
        <dbReference type="Proteomes" id="UP000807504"/>
    </source>
</evidence>
<dbReference type="GO" id="GO:0008270">
    <property type="term" value="F:zinc ion binding"/>
    <property type="evidence" value="ECO:0007669"/>
    <property type="project" value="UniProtKB-KW"/>
</dbReference>
<dbReference type="SUPFAM" id="SSF57756">
    <property type="entry name" value="Retrovirus zinc finger-like domains"/>
    <property type="match status" value="1"/>
</dbReference>
<keyword evidence="1" id="KW-0862">Zinc</keyword>
<keyword evidence="1" id="KW-0479">Metal-binding</keyword>
<dbReference type="Gene3D" id="4.10.60.10">
    <property type="entry name" value="Zinc finger, CCHC-type"/>
    <property type="match status" value="1"/>
</dbReference>
<feature type="region of interest" description="Disordered" evidence="2">
    <location>
        <begin position="101"/>
        <end position="140"/>
    </location>
</feature>
<accession>A0A8T0EQA0</accession>
<sequence>MGEKPKSDMTVYGLKSLITGSQGYEEEFVETFLETIISAWKEEKQESQSKLQMEMEARKQEMEFELQKKKFDAGMATSDASSAIGGKFPINPQLEISKSMSKFNSTEKNVTSSYTGRDNRDCNGNPKQTKQDKGLTRNKYEPKTRPKLTCYFCGADGHVKKFCPKLSKTNSDKDSRRKANVHRTVVDPELVNKETAVVAKVLSHRRPSLDKAEKYSLVNVPMDIIVGKDGNMIRQELCAVAATWGMEFSHLQK</sequence>
<evidence type="ECO:0000256" key="2">
    <source>
        <dbReference type="SAM" id="MobiDB-lite"/>
    </source>
</evidence>
<comment type="caution">
    <text evidence="4">The sequence shown here is derived from an EMBL/GenBank/DDBJ whole genome shotgun (WGS) entry which is preliminary data.</text>
</comment>
<dbReference type="PROSITE" id="PS50158">
    <property type="entry name" value="ZF_CCHC"/>
    <property type="match status" value="1"/>
</dbReference>
<protein>
    <recommendedName>
        <fullName evidence="3">CCHC-type domain-containing protein</fullName>
    </recommendedName>
</protein>
<proteinExistence type="predicted"/>
<gene>
    <name evidence="4" type="ORF">HNY73_017339</name>
</gene>
<dbReference type="AlphaFoldDB" id="A0A8T0EQA0"/>
<name>A0A8T0EQA0_ARGBR</name>
<feature type="compositionally biased region" description="Basic and acidic residues" evidence="2">
    <location>
        <begin position="129"/>
        <end position="140"/>
    </location>
</feature>
<keyword evidence="1" id="KW-0863">Zinc-finger</keyword>
<feature type="compositionally biased region" description="Polar residues" evidence="2">
    <location>
        <begin position="101"/>
        <end position="116"/>
    </location>
</feature>
<reference evidence="4" key="2">
    <citation type="submission" date="2020-06" db="EMBL/GenBank/DDBJ databases">
        <authorList>
            <person name="Sheffer M."/>
        </authorList>
    </citation>
    <scope>NUCLEOTIDE SEQUENCE</scope>
</reference>
<dbReference type="InterPro" id="IPR001878">
    <property type="entry name" value="Znf_CCHC"/>
</dbReference>
<reference evidence="4" key="1">
    <citation type="journal article" date="2020" name="bioRxiv">
        <title>Chromosome-level reference genome of the European wasp spider Argiope bruennichi: a resource for studies on range expansion and evolutionary adaptation.</title>
        <authorList>
            <person name="Sheffer M.M."/>
            <person name="Hoppe A."/>
            <person name="Krehenwinkel H."/>
            <person name="Uhl G."/>
            <person name="Kuss A.W."/>
            <person name="Jensen L."/>
            <person name="Jensen C."/>
            <person name="Gillespie R.G."/>
            <person name="Hoff K.J."/>
            <person name="Prost S."/>
        </authorList>
    </citation>
    <scope>NUCLEOTIDE SEQUENCE</scope>
</reference>
<evidence type="ECO:0000259" key="3">
    <source>
        <dbReference type="PROSITE" id="PS50158"/>
    </source>
</evidence>
<dbReference type="Proteomes" id="UP000807504">
    <property type="component" value="Unassembled WGS sequence"/>
</dbReference>
<dbReference type="GO" id="GO:0003676">
    <property type="term" value="F:nucleic acid binding"/>
    <property type="evidence" value="ECO:0007669"/>
    <property type="project" value="InterPro"/>
</dbReference>
<dbReference type="InterPro" id="IPR036875">
    <property type="entry name" value="Znf_CCHC_sf"/>
</dbReference>
<organism evidence="4 5">
    <name type="scientific">Argiope bruennichi</name>
    <name type="common">Wasp spider</name>
    <name type="synonym">Aranea bruennichi</name>
    <dbReference type="NCBI Taxonomy" id="94029"/>
    <lineage>
        <taxon>Eukaryota</taxon>
        <taxon>Metazoa</taxon>
        <taxon>Ecdysozoa</taxon>
        <taxon>Arthropoda</taxon>
        <taxon>Chelicerata</taxon>
        <taxon>Arachnida</taxon>
        <taxon>Araneae</taxon>
        <taxon>Araneomorphae</taxon>
        <taxon>Entelegynae</taxon>
        <taxon>Araneoidea</taxon>
        <taxon>Araneidae</taxon>
        <taxon>Argiope</taxon>
    </lineage>
</organism>
<evidence type="ECO:0000313" key="4">
    <source>
        <dbReference type="EMBL" id="KAF8774826.1"/>
    </source>
</evidence>
<dbReference type="EMBL" id="JABXBU010002227">
    <property type="protein sequence ID" value="KAF8774826.1"/>
    <property type="molecule type" value="Genomic_DNA"/>
</dbReference>
<feature type="domain" description="CCHC-type" evidence="3">
    <location>
        <begin position="150"/>
        <end position="165"/>
    </location>
</feature>